<dbReference type="InterPro" id="IPR013083">
    <property type="entry name" value="Znf_RING/FYVE/PHD"/>
</dbReference>
<proteinExistence type="predicted"/>
<sequence>MAEPDYSSPYWAAFSTGPGPQGSEMPAPLLPGHAPSFAQGFPSLSYEPPYHQVNAPPMPPFSEVHAFAFYTHTPGRSPYPMPVAHPPHMRPYPQPHSRLPPALRNGSAGGRMDSPSLSDTGDNFPRVDPSIPRGTQAFFPAYFAGHEPLLPPANGPSPMARRYHYPIGPPAPPALSSDDQDRMQAPNRGNIDQHQRTPSLNPRSSHVEQPPHNNRPYMHPERRSTALFNPQGRRSDRSVSPRTSTRRSFDRYSSDFSPSITSSDAEEGALRAAPSNRARHRPREVRPRFLPQRQDPNIPSLRQIQDLKDKLPRRLPSELPEGASCACDICQKDYSSTYVQPSEEDEIAIQLPCGHSFGEFCIFQWFDTCKTHKNKVTCPMCRKLLIEPVRYSPALLHAISRHGPAFQELLANELRGDFAHT</sequence>
<dbReference type="SMART" id="SM00184">
    <property type="entry name" value="RING"/>
    <property type="match status" value="1"/>
</dbReference>
<evidence type="ECO:0000256" key="1">
    <source>
        <dbReference type="PROSITE-ProRule" id="PRU00175"/>
    </source>
</evidence>
<evidence type="ECO:0000256" key="2">
    <source>
        <dbReference type="SAM" id="MobiDB-lite"/>
    </source>
</evidence>
<dbReference type="SUPFAM" id="SSF57850">
    <property type="entry name" value="RING/U-box"/>
    <property type="match status" value="1"/>
</dbReference>
<dbReference type="Proteomes" id="UP000799771">
    <property type="component" value="Unassembled WGS sequence"/>
</dbReference>
<dbReference type="Gene3D" id="3.30.40.10">
    <property type="entry name" value="Zinc/RING finger domain, C3HC4 (zinc finger)"/>
    <property type="match status" value="1"/>
</dbReference>
<evidence type="ECO:0000313" key="4">
    <source>
        <dbReference type="EMBL" id="KAF2131013.1"/>
    </source>
</evidence>
<feature type="compositionally biased region" description="Polar residues" evidence="2">
    <location>
        <begin position="190"/>
        <end position="204"/>
    </location>
</feature>
<dbReference type="AlphaFoldDB" id="A0A6A6AIF7"/>
<accession>A0A6A6AIF7</accession>
<name>A0A6A6AIF7_9PLEO</name>
<feature type="domain" description="RING-type" evidence="3">
    <location>
        <begin position="327"/>
        <end position="382"/>
    </location>
</feature>
<keyword evidence="5" id="KW-1185">Reference proteome</keyword>
<feature type="compositionally biased region" description="Low complexity" evidence="2">
    <location>
        <begin position="254"/>
        <end position="263"/>
    </location>
</feature>
<evidence type="ECO:0000313" key="5">
    <source>
        <dbReference type="Proteomes" id="UP000799771"/>
    </source>
</evidence>
<dbReference type="EMBL" id="ML977503">
    <property type="protein sequence ID" value="KAF2131013.1"/>
    <property type="molecule type" value="Genomic_DNA"/>
</dbReference>
<evidence type="ECO:0000259" key="3">
    <source>
        <dbReference type="PROSITE" id="PS50089"/>
    </source>
</evidence>
<dbReference type="OrthoDB" id="8062037at2759"/>
<organism evidence="4 5">
    <name type="scientific">Dothidotthia symphoricarpi CBS 119687</name>
    <dbReference type="NCBI Taxonomy" id="1392245"/>
    <lineage>
        <taxon>Eukaryota</taxon>
        <taxon>Fungi</taxon>
        <taxon>Dikarya</taxon>
        <taxon>Ascomycota</taxon>
        <taxon>Pezizomycotina</taxon>
        <taxon>Dothideomycetes</taxon>
        <taxon>Pleosporomycetidae</taxon>
        <taxon>Pleosporales</taxon>
        <taxon>Dothidotthiaceae</taxon>
        <taxon>Dothidotthia</taxon>
    </lineage>
</organism>
<keyword evidence="1" id="KW-0863">Zinc-finger</keyword>
<dbReference type="RefSeq" id="XP_033525400.1">
    <property type="nucleotide sequence ID" value="XM_033666599.1"/>
</dbReference>
<gene>
    <name evidence="4" type="ORF">P153DRAFT_355803</name>
</gene>
<keyword evidence="1" id="KW-0862">Zinc</keyword>
<dbReference type="GeneID" id="54407031"/>
<keyword evidence="1" id="KW-0479">Metal-binding</keyword>
<dbReference type="PROSITE" id="PS50089">
    <property type="entry name" value="ZF_RING_2"/>
    <property type="match status" value="1"/>
</dbReference>
<feature type="region of interest" description="Disordered" evidence="2">
    <location>
        <begin position="1"/>
        <end position="34"/>
    </location>
</feature>
<protein>
    <recommendedName>
        <fullName evidence="3">RING-type domain-containing protein</fullName>
    </recommendedName>
</protein>
<feature type="region of interest" description="Disordered" evidence="2">
    <location>
        <begin position="153"/>
        <end position="298"/>
    </location>
</feature>
<dbReference type="Pfam" id="PF13639">
    <property type="entry name" value="zf-RING_2"/>
    <property type="match status" value="1"/>
</dbReference>
<reference evidence="4" key="1">
    <citation type="journal article" date="2020" name="Stud. Mycol.">
        <title>101 Dothideomycetes genomes: a test case for predicting lifestyles and emergence of pathogens.</title>
        <authorList>
            <person name="Haridas S."/>
            <person name="Albert R."/>
            <person name="Binder M."/>
            <person name="Bloem J."/>
            <person name="Labutti K."/>
            <person name="Salamov A."/>
            <person name="Andreopoulos B."/>
            <person name="Baker S."/>
            <person name="Barry K."/>
            <person name="Bills G."/>
            <person name="Bluhm B."/>
            <person name="Cannon C."/>
            <person name="Castanera R."/>
            <person name="Culley D."/>
            <person name="Daum C."/>
            <person name="Ezra D."/>
            <person name="Gonzalez J."/>
            <person name="Henrissat B."/>
            <person name="Kuo A."/>
            <person name="Liang C."/>
            <person name="Lipzen A."/>
            <person name="Lutzoni F."/>
            <person name="Magnuson J."/>
            <person name="Mondo S."/>
            <person name="Nolan M."/>
            <person name="Ohm R."/>
            <person name="Pangilinan J."/>
            <person name="Park H.-J."/>
            <person name="Ramirez L."/>
            <person name="Alfaro M."/>
            <person name="Sun H."/>
            <person name="Tritt A."/>
            <person name="Yoshinaga Y."/>
            <person name="Zwiers L.-H."/>
            <person name="Turgeon B."/>
            <person name="Goodwin S."/>
            <person name="Spatafora J."/>
            <person name="Crous P."/>
            <person name="Grigoriev I."/>
        </authorList>
    </citation>
    <scope>NUCLEOTIDE SEQUENCE</scope>
    <source>
        <strain evidence="4">CBS 119687</strain>
    </source>
</reference>
<dbReference type="InterPro" id="IPR001841">
    <property type="entry name" value="Znf_RING"/>
</dbReference>
<dbReference type="GO" id="GO:0008270">
    <property type="term" value="F:zinc ion binding"/>
    <property type="evidence" value="ECO:0007669"/>
    <property type="project" value="UniProtKB-KW"/>
</dbReference>